<dbReference type="EMBL" id="MDYQ01000007">
    <property type="protein sequence ID" value="PRP88934.1"/>
    <property type="molecule type" value="Genomic_DNA"/>
</dbReference>
<sequence>MAKLVPLHLEYQVLTPIPYKLLVQTVEPELFAVANFRNMFYMWTIKAEGLKSSSEVKESGKKIELTFFMDGCPKATEIIELSQAIEPLGRPVLYNFDVFGRQYEVLAFRYVNLIENRRESARPALPIPSRAPPPKSESAKPTDPKPAQQQSPQTGGFLVNCETPPVSSFGLTAKMLVAQNIRRNNMSKSYDVQHVNVCHTCRSPLDKANTPSKRCSVCPNGICKKCFGSVDADLVVPSVRRKTHHKGDETDSDYEDEEHSKSNGGNAKQPAEMNIQFH</sequence>
<organism evidence="2 3">
    <name type="scientific">Planoprotostelium fungivorum</name>
    <dbReference type="NCBI Taxonomy" id="1890364"/>
    <lineage>
        <taxon>Eukaryota</taxon>
        <taxon>Amoebozoa</taxon>
        <taxon>Evosea</taxon>
        <taxon>Variosea</taxon>
        <taxon>Cavosteliida</taxon>
        <taxon>Cavosteliaceae</taxon>
        <taxon>Planoprotostelium</taxon>
    </lineage>
</organism>
<feature type="region of interest" description="Disordered" evidence="1">
    <location>
        <begin position="122"/>
        <end position="157"/>
    </location>
</feature>
<accession>A0A2P6NY98</accession>
<dbReference type="InParanoid" id="A0A2P6NY98"/>
<feature type="compositionally biased region" description="Pro residues" evidence="1">
    <location>
        <begin position="125"/>
        <end position="135"/>
    </location>
</feature>
<evidence type="ECO:0000256" key="1">
    <source>
        <dbReference type="SAM" id="MobiDB-lite"/>
    </source>
</evidence>
<dbReference type="SUPFAM" id="SSF57903">
    <property type="entry name" value="FYVE/PHD zinc finger"/>
    <property type="match status" value="1"/>
</dbReference>
<reference evidence="2 3" key="1">
    <citation type="journal article" date="2018" name="Genome Biol. Evol.">
        <title>Multiple Roots of Fruiting Body Formation in Amoebozoa.</title>
        <authorList>
            <person name="Hillmann F."/>
            <person name="Forbes G."/>
            <person name="Novohradska S."/>
            <person name="Ferling I."/>
            <person name="Riege K."/>
            <person name="Groth M."/>
            <person name="Westermann M."/>
            <person name="Marz M."/>
            <person name="Spaller T."/>
            <person name="Winckler T."/>
            <person name="Schaap P."/>
            <person name="Glockner G."/>
        </authorList>
    </citation>
    <scope>NUCLEOTIDE SEQUENCE [LARGE SCALE GENOMIC DNA]</scope>
    <source>
        <strain evidence="2 3">Jena</strain>
    </source>
</reference>
<keyword evidence="3" id="KW-1185">Reference proteome</keyword>
<dbReference type="InterPro" id="IPR011011">
    <property type="entry name" value="Znf_FYVE_PHD"/>
</dbReference>
<gene>
    <name evidence="2" type="ORF">PROFUN_00402</name>
</gene>
<dbReference type="AlphaFoldDB" id="A0A2P6NY98"/>
<proteinExistence type="predicted"/>
<comment type="caution">
    <text evidence="2">The sequence shown here is derived from an EMBL/GenBank/DDBJ whole genome shotgun (WGS) entry which is preliminary data.</text>
</comment>
<evidence type="ECO:0000313" key="3">
    <source>
        <dbReference type="Proteomes" id="UP000241769"/>
    </source>
</evidence>
<evidence type="ECO:0000313" key="2">
    <source>
        <dbReference type="EMBL" id="PRP88934.1"/>
    </source>
</evidence>
<name>A0A2P6NY98_9EUKA</name>
<dbReference type="Proteomes" id="UP000241769">
    <property type="component" value="Unassembled WGS sequence"/>
</dbReference>
<feature type="region of interest" description="Disordered" evidence="1">
    <location>
        <begin position="239"/>
        <end position="278"/>
    </location>
</feature>
<protein>
    <submittedName>
        <fullName evidence="2">Uncharacterized protein</fullName>
    </submittedName>
</protein>